<evidence type="ECO:0000313" key="5">
    <source>
        <dbReference type="Proteomes" id="UP000515124"/>
    </source>
</evidence>
<dbReference type="PANTHER" id="PTHR47955">
    <property type="entry name" value="CYTOCHROME P450 FAMILY 71 PROTEIN"/>
    <property type="match status" value="1"/>
</dbReference>
<gene>
    <name evidence="6" type="primary">LOC110751522</name>
</gene>
<dbReference type="GO" id="GO:0016705">
    <property type="term" value="F:oxidoreductase activity, acting on paired donors, with incorporation or reduction of molecular oxygen"/>
    <property type="evidence" value="ECO:0007669"/>
    <property type="project" value="InterPro"/>
</dbReference>
<dbReference type="SUPFAM" id="SSF48264">
    <property type="entry name" value="Cytochrome P450"/>
    <property type="match status" value="1"/>
</dbReference>
<sequence length="218" mass="24568">MLNTLQVLQELNESSSFLKPLAFTLLAIFLIFLYTWYSSTKTTTQKSSPPPSPPKLPIIGNLHQIGSYPHRSLQALSQRHGPLMLLHFGSVPVLLVSSAEAAREILKTHDLAFSGRPKSTIFDKLLYNYKDVTSAPYGEYWRQVRSICVSNLLSDTRVRSFRSVREDETKSMIRNINNSSSSVLNLSEIFVRLTNDVVCRVALGRKYSDGEGGEWEDV</sequence>
<keyword evidence="2" id="KW-0479">Metal-binding</keyword>
<evidence type="ECO:0000313" key="6">
    <source>
        <dbReference type="RefSeq" id="XP_021807690.1"/>
    </source>
</evidence>
<keyword evidence="4" id="KW-1133">Transmembrane helix</keyword>
<name>A0A6P5RS70_PRUAV</name>
<evidence type="ECO:0000256" key="1">
    <source>
        <dbReference type="ARBA" id="ARBA00010617"/>
    </source>
</evidence>
<dbReference type="InterPro" id="IPR002401">
    <property type="entry name" value="Cyt_P450_E_grp-I"/>
</dbReference>
<accession>A0A6P5RS70</accession>
<dbReference type="GO" id="GO:0020037">
    <property type="term" value="F:heme binding"/>
    <property type="evidence" value="ECO:0007669"/>
    <property type="project" value="InterPro"/>
</dbReference>
<dbReference type="KEGG" id="pavi:110751522"/>
<dbReference type="RefSeq" id="XP_021807690.1">
    <property type="nucleotide sequence ID" value="XM_021951998.1"/>
</dbReference>
<comment type="similarity">
    <text evidence="1">Belongs to the cytochrome P450 family.</text>
</comment>
<dbReference type="Proteomes" id="UP000515124">
    <property type="component" value="Unplaced"/>
</dbReference>
<dbReference type="Pfam" id="PF00067">
    <property type="entry name" value="p450"/>
    <property type="match status" value="1"/>
</dbReference>
<evidence type="ECO:0000256" key="2">
    <source>
        <dbReference type="ARBA" id="ARBA00022723"/>
    </source>
</evidence>
<dbReference type="Gene3D" id="1.10.630.10">
    <property type="entry name" value="Cytochrome P450"/>
    <property type="match status" value="1"/>
</dbReference>
<feature type="transmembrane region" description="Helical" evidence="4">
    <location>
        <begin position="20"/>
        <end position="37"/>
    </location>
</feature>
<dbReference type="PANTHER" id="PTHR47955:SF15">
    <property type="entry name" value="CYTOCHROME P450 71A2-LIKE"/>
    <property type="match status" value="1"/>
</dbReference>
<proteinExistence type="inferred from homology"/>
<keyword evidence="3" id="KW-0408">Iron</keyword>
<keyword evidence="5" id="KW-1185">Reference proteome</keyword>
<organism evidence="5 6">
    <name type="scientific">Prunus avium</name>
    <name type="common">Cherry</name>
    <name type="synonym">Cerasus avium</name>
    <dbReference type="NCBI Taxonomy" id="42229"/>
    <lineage>
        <taxon>Eukaryota</taxon>
        <taxon>Viridiplantae</taxon>
        <taxon>Streptophyta</taxon>
        <taxon>Embryophyta</taxon>
        <taxon>Tracheophyta</taxon>
        <taxon>Spermatophyta</taxon>
        <taxon>Magnoliopsida</taxon>
        <taxon>eudicotyledons</taxon>
        <taxon>Gunneridae</taxon>
        <taxon>Pentapetalae</taxon>
        <taxon>rosids</taxon>
        <taxon>fabids</taxon>
        <taxon>Rosales</taxon>
        <taxon>Rosaceae</taxon>
        <taxon>Amygdaloideae</taxon>
        <taxon>Amygdaleae</taxon>
        <taxon>Prunus</taxon>
    </lineage>
</organism>
<dbReference type="AlphaFoldDB" id="A0A6P5RS70"/>
<evidence type="ECO:0000256" key="3">
    <source>
        <dbReference type="ARBA" id="ARBA00023004"/>
    </source>
</evidence>
<dbReference type="Gramene" id="Pav_sc0000229.1_g510.1.br:mrna">
    <property type="protein sequence ID" value="Pav_sc0000229.1_g510.1.br:CDS:1"/>
    <property type="gene ID" value="Pav_sc0000229.1_g510.1.br"/>
</dbReference>
<dbReference type="PRINTS" id="PR00463">
    <property type="entry name" value="EP450I"/>
</dbReference>
<dbReference type="InterPro" id="IPR036396">
    <property type="entry name" value="Cyt_P450_sf"/>
</dbReference>
<keyword evidence="4" id="KW-0472">Membrane</keyword>
<dbReference type="GeneID" id="110751522"/>
<reference evidence="6" key="1">
    <citation type="submission" date="2025-08" db="UniProtKB">
        <authorList>
            <consortium name="RefSeq"/>
        </authorList>
    </citation>
    <scope>IDENTIFICATION</scope>
</reference>
<dbReference type="GO" id="GO:0005506">
    <property type="term" value="F:iron ion binding"/>
    <property type="evidence" value="ECO:0007669"/>
    <property type="project" value="InterPro"/>
</dbReference>
<dbReference type="GO" id="GO:0004497">
    <property type="term" value="F:monooxygenase activity"/>
    <property type="evidence" value="ECO:0007669"/>
    <property type="project" value="InterPro"/>
</dbReference>
<keyword evidence="4" id="KW-0812">Transmembrane</keyword>
<evidence type="ECO:0000256" key="4">
    <source>
        <dbReference type="SAM" id="Phobius"/>
    </source>
</evidence>
<protein>
    <submittedName>
        <fullName evidence="6">Cytochrome P450 71A24-like</fullName>
    </submittedName>
</protein>
<dbReference type="InterPro" id="IPR001128">
    <property type="entry name" value="Cyt_P450"/>
</dbReference>